<reference evidence="3 4" key="1">
    <citation type="submission" date="2024-07" db="EMBL/GenBank/DDBJ databases">
        <title>Section-level genome sequencing and comparative genomics of Aspergillus sections Usti and Cavernicolus.</title>
        <authorList>
            <consortium name="Lawrence Berkeley National Laboratory"/>
            <person name="Nybo J.L."/>
            <person name="Vesth T.C."/>
            <person name="Theobald S."/>
            <person name="Frisvad J.C."/>
            <person name="Larsen T.O."/>
            <person name="Kjaerboelling I."/>
            <person name="Rothschild-Mancinelli K."/>
            <person name="Lyhne E.K."/>
            <person name="Kogle M.E."/>
            <person name="Barry K."/>
            <person name="Clum A."/>
            <person name="Na H."/>
            <person name="Ledsgaard L."/>
            <person name="Lin J."/>
            <person name="Lipzen A."/>
            <person name="Kuo A."/>
            <person name="Riley R."/>
            <person name="Mondo S."/>
            <person name="LaButti K."/>
            <person name="Haridas S."/>
            <person name="Pangalinan J."/>
            <person name="Salamov A.A."/>
            <person name="Simmons B.A."/>
            <person name="Magnuson J.K."/>
            <person name="Chen J."/>
            <person name="Drula E."/>
            <person name="Henrissat B."/>
            <person name="Wiebenga A."/>
            <person name="Lubbers R.J."/>
            <person name="Gomes A.C."/>
            <person name="Makela M.R."/>
            <person name="Stajich J."/>
            <person name="Grigoriev I.V."/>
            <person name="Mortensen U.H."/>
            <person name="De vries R.P."/>
            <person name="Baker S.E."/>
            <person name="Andersen M.R."/>
        </authorList>
    </citation>
    <scope>NUCLEOTIDE SEQUENCE [LARGE SCALE GENOMIC DNA]</scope>
    <source>
        <strain evidence="3 4">CBS 600.67</strain>
    </source>
</reference>
<keyword evidence="2" id="KW-0732">Signal</keyword>
<name>A0ABR4IMP6_9EURO</name>
<gene>
    <name evidence="3" type="ORF">BDW59DRAFT_159289</name>
</gene>
<dbReference type="EMBL" id="JBFXLS010000018">
    <property type="protein sequence ID" value="KAL2828887.1"/>
    <property type="molecule type" value="Genomic_DNA"/>
</dbReference>
<feature type="region of interest" description="Disordered" evidence="1">
    <location>
        <begin position="101"/>
        <end position="124"/>
    </location>
</feature>
<protein>
    <submittedName>
        <fullName evidence="3">Uncharacterized protein</fullName>
    </submittedName>
</protein>
<proteinExistence type="predicted"/>
<evidence type="ECO:0000313" key="4">
    <source>
        <dbReference type="Proteomes" id="UP001610335"/>
    </source>
</evidence>
<accession>A0ABR4IMP6</accession>
<evidence type="ECO:0000256" key="1">
    <source>
        <dbReference type="SAM" id="MobiDB-lite"/>
    </source>
</evidence>
<evidence type="ECO:0000256" key="2">
    <source>
        <dbReference type="SAM" id="SignalP"/>
    </source>
</evidence>
<dbReference type="Proteomes" id="UP001610335">
    <property type="component" value="Unassembled WGS sequence"/>
</dbReference>
<keyword evidence="4" id="KW-1185">Reference proteome</keyword>
<feature type="chain" id="PRO_5046145989" evidence="2">
    <location>
        <begin position="25"/>
        <end position="221"/>
    </location>
</feature>
<feature type="compositionally biased region" description="Low complexity" evidence="1">
    <location>
        <begin position="101"/>
        <end position="117"/>
    </location>
</feature>
<comment type="caution">
    <text evidence="3">The sequence shown here is derived from an EMBL/GenBank/DDBJ whole genome shotgun (WGS) entry which is preliminary data.</text>
</comment>
<organism evidence="3 4">
    <name type="scientific">Aspergillus cavernicola</name>
    <dbReference type="NCBI Taxonomy" id="176166"/>
    <lineage>
        <taxon>Eukaryota</taxon>
        <taxon>Fungi</taxon>
        <taxon>Dikarya</taxon>
        <taxon>Ascomycota</taxon>
        <taxon>Pezizomycotina</taxon>
        <taxon>Eurotiomycetes</taxon>
        <taxon>Eurotiomycetidae</taxon>
        <taxon>Eurotiales</taxon>
        <taxon>Aspergillaceae</taxon>
        <taxon>Aspergillus</taxon>
        <taxon>Aspergillus subgen. Nidulantes</taxon>
    </lineage>
</organism>
<sequence>MSLSSLLKTTLPFLLLSLPTQIHARTDLAGCISSATTNQWHEASMIWYVPSSGEICDFPDCGGGRAPPKYDNPACPLYTGTATYEPSYLEGYGPGAVVSTSTVEETGSATASATATESGKEEEEVTATSTSTFTSVASSVLIPTHSPSWIVTPSASLVPTSTSTGGVASATETEYDGNGAGMGVIISLRPDWIEKCKVIQGRQLNLDKDESFRNLKHTSSM</sequence>
<feature type="signal peptide" evidence="2">
    <location>
        <begin position="1"/>
        <end position="24"/>
    </location>
</feature>
<evidence type="ECO:0000313" key="3">
    <source>
        <dbReference type="EMBL" id="KAL2828887.1"/>
    </source>
</evidence>